<keyword evidence="2" id="KW-0472">Membrane</keyword>
<proteinExistence type="predicted"/>
<feature type="region of interest" description="Disordered" evidence="1">
    <location>
        <begin position="82"/>
        <end position="156"/>
    </location>
</feature>
<protein>
    <submittedName>
        <fullName evidence="3">Uncharacterized protein</fullName>
    </submittedName>
</protein>
<organism evidence="3 4">
    <name type="scientific">Candidatus Falkowbacteria bacterium RIFOXYC2_FULL_36_12</name>
    <dbReference type="NCBI Taxonomy" id="1798002"/>
    <lineage>
        <taxon>Bacteria</taxon>
        <taxon>Candidatus Falkowiibacteriota</taxon>
    </lineage>
</organism>
<feature type="transmembrane region" description="Helical" evidence="2">
    <location>
        <begin position="163"/>
        <end position="193"/>
    </location>
</feature>
<dbReference type="EMBL" id="MFGJ01000005">
    <property type="protein sequence ID" value="OGF32488.1"/>
    <property type="molecule type" value="Genomic_DNA"/>
</dbReference>
<dbReference type="AlphaFoldDB" id="A0A1F5T0L1"/>
<dbReference type="Proteomes" id="UP000179001">
    <property type="component" value="Unassembled WGS sequence"/>
</dbReference>
<name>A0A1F5T0L1_9BACT</name>
<dbReference type="STRING" id="1798002.A2478_02535"/>
<feature type="compositionally biased region" description="Acidic residues" evidence="1">
    <location>
        <begin position="106"/>
        <end position="144"/>
    </location>
</feature>
<evidence type="ECO:0000313" key="4">
    <source>
        <dbReference type="Proteomes" id="UP000179001"/>
    </source>
</evidence>
<keyword evidence="2" id="KW-0812">Transmembrane</keyword>
<sequence>MASSSTRNNSARTDKLNQLDQNLRRQAANPASIIDSPPNDQATMLGQRLTNISEEKQAEAELLRQKQFEQIAKISELNQTPPLTQLTNIDSSEDDQSKDNQTFITNEDEDSEQLEDEDNFDEERNEIIEEEDDDDEPDEIESEDGSQTQTQANKQKKKTRNRIIRIAVGSCGGMGCFGTAVFIIMFSLIAYGLMNIGDVLTSYIKSLF</sequence>
<comment type="caution">
    <text evidence="3">The sequence shown here is derived from an EMBL/GenBank/DDBJ whole genome shotgun (WGS) entry which is preliminary data.</text>
</comment>
<accession>A0A1F5T0L1</accession>
<reference evidence="3 4" key="1">
    <citation type="journal article" date="2016" name="Nat. Commun.">
        <title>Thousands of microbial genomes shed light on interconnected biogeochemical processes in an aquifer system.</title>
        <authorList>
            <person name="Anantharaman K."/>
            <person name="Brown C.T."/>
            <person name="Hug L.A."/>
            <person name="Sharon I."/>
            <person name="Castelle C.J."/>
            <person name="Probst A.J."/>
            <person name="Thomas B.C."/>
            <person name="Singh A."/>
            <person name="Wilkins M.J."/>
            <person name="Karaoz U."/>
            <person name="Brodie E.L."/>
            <person name="Williams K.H."/>
            <person name="Hubbard S.S."/>
            <person name="Banfield J.F."/>
        </authorList>
    </citation>
    <scope>NUCLEOTIDE SEQUENCE [LARGE SCALE GENOMIC DNA]</scope>
</reference>
<feature type="region of interest" description="Disordered" evidence="1">
    <location>
        <begin position="1"/>
        <end position="43"/>
    </location>
</feature>
<gene>
    <name evidence="3" type="ORF">A2478_02535</name>
</gene>
<keyword evidence="2" id="KW-1133">Transmembrane helix</keyword>
<evidence type="ECO:0000256" key="2">
    <source>
        <dbReference type="SAM" id="Phobius"/>
    </source>
</evidence>
<feature type="compositionally biased region" description="Polar residues" evidence="1">
    <location>
        <begin position="1"/>
        <end position="11"/>
    </location>
</feature>
<evidence type="ECO:0000313" key="3">
    <source>
        <dbReference type="EMBL" id="OGF32488.1"/>
    </source>
</evidence>
<evidence type="ECO:0000256" key="1">
    <source>
        <dbReference type="SAM" id="MobiDB-lite"/>
    </source>
</evidence>